<evidence type="ECO:0000313" key="1">
    <source>
        <dbReference type="EMBL" id="ALO80201.1"/>
    </source>
</evidence>
<proteinExistence type="predicted"/>
<evidence type="ECO:0000313" key="2">
    <source>
        <dbReference type="Proteomes" id="UP000229115"/>
    </source>
</evidence>
<sequence length="66" mass="7841">MKKVTLLLSMLMILAFTFTPTEVDAQVALPNPDTNRICKTVKVTKYFLMFIPYESYETRCRYQYTY</sequence>
<dbReference type="EMBL" id="KT962245">
    <property type="protein sequence ID" value="ALO80201.1"/>
    <property type="molecule type" value="Genomic_RNA"/>
</dbReference>
<gene>
    <name evidence="1" type="ORF">Phi4113_192</name>
</gene>
<accession>A0A0S2MWD5</accession>
<organism evidence="1 2">
    <name type="scientific">Cellulophaga phage phi4:1_13</name>
    <dbReference type="NCBI Taxonomy" id="1747284"/>
    <lineage>
        <taxon>Viruses</taxon>
        <taxon>Duplodnaviria</taxon>
        <taxon>Heunggongvirae</taxon>
        <taxon>Uroviricota</taxon>
        <taxon>Caudoviricetes</taxon>
        <taxon>Lightbulbvirus</taxon>
        <taxon>Lightbulbvirus Cba41</taxon>
    </lineage>
</organism>
<name>A0A0S2MWD5_9CAUD</name>
<reference evidence="1 2" key="1">
    <citation type="submission" date="2015-10" db="EMBL/GenBank/DDBJ databases">
        <title>Large-scale maps of variable infection efficiencies in aquatic Bacteriodetes phage-host model systems.</title>
        <authorList>
            <person name="Holmfeldt K."/>
            <person name="Solonenko N."/>
            <person name="Howard-Varona C."/>
            <person name="Moreno M."/>
            <person name="Malmstrom R.R."/>
            <person name="Blow M.J."/>
            <person name="Sullivan M.B."/>
        </authorList>
    </citation>
    <scope>NUCLEOTIDE SEQUENCE [LARGE SCALE GENOMIC DNA]</scope>
</reference>
<dbReference type="Proteomes" id="UP000229115">
    <property type="component" value="Segment"/>
</dbReference>
<protein>
    <submittedName>
        <fullName evidence="1">Uncharacterized protein</fullName>
    </submittedName>
</protein>